<dbReference type="SUPFAM" id="SSF52151">
    <property type="entry name" value="FabD/lysophospholipase-like"/>
    <property type="match status" value="1"/>
</dbReference>
<organism evidence="5 6">
    <name type="scientific">Larimichthys crocea</name>
    <name type="common">Large yellow croaker</name>
    <name type="synonym">Pseudosciaena crocea</name>
    <dbReference type="NCBI Taxonomy" id="215358"/>
    <lineage>
        <taxon>Eukaryota</taxon>
        <taxon>Metazoa</taxon>
        <taxon>Chordata</taxon>
        <taxon>Craniata</taxon>
        <taxon>Vertebrata</taxon>
        <taxon>Euteleostomi</taxon>
        <taxon>Actinopterygii</taxon>
        <taxon>Neopterygii</taxon>
        <taxon>Teleostei</taxon>
        <taxon>Neoteleostei</taxon>
        <taxon>Acanthomorphata</taxon>
        <taxon>Eupercaria</taxon>
        <taxon>Sciaenidae</taxon>
        <taxon>Larimichthys</taxon>
    </lineage>
</organism>
<evidence type="ECO:0000256" key="1">
    <source>
        <dbReference type="ARBA" id="ARBA00022801"/>
    </source>
</evidence>
<keyword evidence="2 3" id="KW-0443">Lipid metabolism</keyword>
<dbReference type="EMBL" id="REGW02000018">
    <property type="protein sequence ID" value="KAE8283582.1"/>
    <property type="molecule type" value="Genomic_DNA"/>
</dbReference>
<sequence length="413" mass="47268">MDRAMSRLFRPGIELKQAVDWLCEQMNDEDFSLSDVWGALTSVEFINEMDQRHLSDEARRNTFNPYPIYNAINKDCFTDGPTEGKWFELSPHEAGFTELGFFIETSLLGSKFKNGNMLEKKPEMDIVKLEGILGSALASGEVIKEYILNWLKGLFHLGDVTKEQQSVLAVLDEVIAVTRNPTKISPVVFDLGPLQGIPKVTKANHILNLWVEAKSPEERNRLAKQWSLEMIAAVDTWTQSQQKGGFIDIDCTAPTYLSSNERFHLMDAGLLMNVPYPAFLGDKRDIDLIIAPDYSTGKAFETLTLARHYAAEVKKPFPEIDDKILKERDWPKDCYVFEGKEEPTIVYMPLFNRRNCKDAEEVKAKMDEFSTFQRPYNKEQIESLLEIVKANVKNNKGTLLKEINKAVRRREKK</sequence>
<dbReference type="GO" id="GO:0005544">
    <property type="term" value="F:calcium-dependent phospholipid binding"/>
    <property type="evidence" value="ECO:0007669"/>
    <property type="project" value="TreeGrafter"/>
</dbReference>
<proteinExistence type="predicted"/>
<dbReference type="InterPro" id="IPR002642">
    <property type="entry name" value="LysoPLipase_cat_dom"/>
</dbReference>
<dbReference type="Gene3D" id="3.40.1090.10">
    <property type="entry name" value="Cytosolic phospholipase A2 catalytic domain"/>
    <property type="match status" value="1"/>
</dbReference>
<keyword evidence="3" id="KW-0442">Lipid degradation</keyword>
<reference evidence="5 6" key="1">
    <citation type="submission" date="2019-07" db="EMBL/GenBank/DDBJ databases">
        <title>Chromosome genome assembly for large yellow croaker.</title>
        <authorList>
            <person name="Xiao S."/>
        </authorList>
    </citation>
    <scope>NUCLEOTIDE SEQUENCE [LARGE SCALE GENOMIC DNA]</scope>
    <source>
        <strain evidence="5">JMULYC20181020</strain>
        <tissue evidence="5">Muscle</tissue>
    </source>
</reference>
<dbReference type="GO" id="GO:0005654">
    <property type="term" value="C:nucleoplasm"/>
    <property type="evidence" value="ECO:0007669"/>
    <property type="project" value="TreeGrafter"/>
</dbReference>
<gene>
    <name evidence="5" type="ORF">D5F01_LYC18985</name>
</gene>
<feature type="domain" description="PLA2c" evidence="4">
    <location>
        <begin position="1"/>
        <end position="413"/>
    </location>
</feature>
<dbReference type="GO" id="GO:0005509">
    <property type="term" value="F:calcium ion binding"/>
    <property type="evidence" value="ECO:0007669"/>
    <property type="project" value="TreeGrafter"/>
</dbReference>
<dbReference type="GO" id="GO:0047498">
    <property type="term" value="F:calcium-dependent phospholipase A2 activity"/>
    <property type="evidence" value="ECO:0007669"/>
    <property type="project" value="TreeGrafter"/>
</dbReference>
<accession>A0A6G0HX39</accession>
<dbReference type="GO" id="GO:0046475">
    <property type="term" value="P:glycerophospholipid catabolic process"/>
    <property type="evidence" value="ECO:0007669"/>
    <property type="project" value="TreeGrafter"/>
</dbReference>
<dbReference type="PANTHER" id="PTHR10728:SF39">
    <property type="entry name" value="CYTOSOLIC PHOSPHOLIPASE A2 GAMMA"/>
    <property type="match status" value="1"/>
</dbReference>
<evidence type="ECO:0000259" key="4">
    <source>
        <dbReference type="PROSITE" id="PS51210"/>
    </source>
</evidence>
<dbReference type="Proteomes" id="UP000424527">
    <property type="component" value="Unassembled WGS sequence"/>
</dbReference>
<keyword evidence="1 3" id="KW-0378">Hydrolase</keyword>
<evidence type="ECO:0000256" key="2">
    <source>
        <dbReference type="ARBA" id="ARBA00023098"/>
    </source>
</evidence>
<dbReference type="GO" id="GO:0005635">
    <property type="term" value="C:nuclear envelope"/>
    <property type="evidence" value="ECO:0007669"/>
    <property type="project" value="TreeGrafter"/>
</dbReference>
<dbReference type="PANTHER" id="PTHR10728">
    <property type="entry name" value="CYTOSOLIC PHOSPHOLIPASE A2"/>
    <property type="match status" value="1"/>
</dbReference>
<evidence type="ECO:0000313" key="6">
    <source>
        <dbReference type="Proteomes" id="UP000424527"/>
    </source>
</evidence>
<dbReference type="AlphaFoldDB" id="A0A6G0HX39"/>
<dbReference type="PROSITE" id="PS51210">
    <property type="entry name" value="PLA2C"/>
    <property type="match status" value="1"/>
</dbReference>
<dbReference type="InterPro" id="IPR016035">
    <property type="entry name" value="Acyl_Trfase/lysoPLipase"/>
</dbReference>
<protein>
    <recommendedName>
        <fullName evidence="4">PLA2c domain-containing protein</fullName>
    </recommendedName>
</protein>
<comment type="caution">
    <text evidence="5">The sequence shown here is derived from an EMBL/GenBank/DDBJ whole genome shotgun (WGS) entry which is preliminary data.</text>
</comment>
<dbReference type="Pfam" id="PF01735">
    <property type="entry name" value="PLA2_B"/>
    <property type="match status" value="1"/>
</dbReference>
<name>A0A6G0HX39_LARCR</name>
<keyword evidence="6" id="KW-1185">Reference proteome</keyword>
<evidence type="ECO:0000256" key="3">
    <source>
        <dbReference type="PROSITE-ProRule" id="PRU00555"/>
    </source>
</evidence>
<evidence type="ECO:0000313" key="5">
    <source>
        <dbReference type="EMBL" id="KAE8283582.1"/>
    </source>
</evidence>
<dbReference type="GO" id="GO:0005829">
    <property type="term" value="C:cytosol"/>
    <property type="evidence" value="ECO:0007669"/>
    <property type="project" value="TreeGrafter"/>
</dbReference>